<feature type="region of interest" description="Disordered" evidence="1">
    <location>
        <begin position="1"/>
        <end position="461"/>
    </location>
</feature>
<feature type="compositionally biased region" description="Low complexity" evidence="1">
    <location>
        <begin position="33"/>
        <end position="44"/>
    </location>
</feature>
<protein>
    <submittedName>
        <fullName evidence="2">Uncharacterized protein</fullName>
    </submittedName>
</protein>
<organism evidence="2 3">
    <name type="scientific">Tenebrio molitor</name>
    <name type="common">Yellow mealworm beetle</name>
    <dbReference type="NCBI Taxonomy" id="7067"/>
    <lineage>
        <taxon>Eukaryota</taxon>
        <taxon>Metazoa</taxon>
        <taxon>Ecdysozoa</taxon>
        <taxon>Arthropoda</taxon>
        <taxon>Hexapoda</taxon>
        <taxon>Insecta</taxon>
        <taxon>Pterygota</taxon>
        <taxon>Neoptera</taxon>
        <taxon>Endopterygota</taxon>
        <taxon>Coleoptera</taxon>
        <taxon>Polyphaga</taxon>
        <taxon>Cucujiformia</taxon>
        <taxon>Tenebrionidae</taxon>
        <taxon>Tenebrio</taxon>
    </lineage>
</organism>
<reference evidence="2" key="2">
    <citation type="submission" date="2021-08" db="EMBL/GenBank/DDBJ databases">
        <authorList>
            <person name="Eriksson T."/>
        </authorList>
    </citation>
    <scope>NUCLEOTIDE SEQUENCE</scope>
    <source>
        <strain evidence="2">Stoneville</strain>
        <tissue evidence="2">Whole head</tissue>
    </source>
</reference>
<dbReference type="AlphaFoldDB" id="A0A8J6H9S7"/>
<reference evidence="2" key="1">
    <citation type="journal article" date="2020" name="J Insects Food Feed">
        <title>The yellow mealworm (Tenebrio molitor) genome: a resource for the emerging insects as food and feed industry.</title>
        <authorList>
            <person name="Eriksson T."/>
            <person name="Andere A."/>
            <person name="Kelstrup H."/>
            <person name="Emery V."/>
            <person name="Picard C."/>
        </authorList>
    </citation>
    <scope>NUCLEOTIDE SEQUENCE</scope>
    <source>
        <strain evidence="2">Stoneville</strain>
        <tissue evidence="2">Whole head</tissue>
    </source>
</reference>
<sequence length="652" mass="71393">MGRPGARASRRVHDQAETGRPEGFRHPDLQHIAADGDAGDVAPDVGHDSPPPELPGPTHRHSARMGRIDEDSAKAAVQEGDAGRSGAVASVGPAIHHRGWTHPEHHDRSMGSKSRRDSHHTAISDFRSEVAKLWQRRESNTTTTTTMVTASTSPRRGSGESSKSGRRDSVSHSHGASRRGSGESGRSGRRDSTTIITPPPPKIVAAQKKRRDSRTINDTPYYRQEQRPSTSSTASDSTPIVAQITTQSVASTTAPSVTAETSTQALPPPTIITSSVTPPATSPTVQATTPTHPLLATRRDSTTQCGRLGRRDSRSHASPERSSKLSRLQRQNTAYDESCLPPGGWSRRGSQPTALSPDVDDTGRKARRDSLSPDSASRSRRDSRSHLSPDRSGERDISPVRRTTRRGRLRRQSTSVARGPGHRSPDSSSCSSRDPSPSNRPVPPPTENYRPTIRRQSTTEEILIARGFRRQSTTEEMIRCRNFRRQSSQSDDCQRYRGRRDSSAQILDGTIASMTVETSSTFFDSSTQTDKKIHILSSLEGKFMQHTIIYSMICEKRTLVFAVNCCRKRLFPSVLLVKLVLQSRLGAEFNGAAQTDVEKGSVNCCSSRLGNNTNFQGCRITVCRGHDLQRKPARKITTLNSPQEATADFGLT</sequence>
<feature type="compositionally biased region" description="Polar residues" evidence="1">
    <location>
        <begin position="243"/>
        <end position="265"/>
    </location>
</feature>
<feature type="compositionally biased region" description="Basic residues" evidence="1">
    <location>
        <begin position="402"/>
        <end position="411"/>
    </location>
</feature>
<evidence type="ECO:0000256" key="1">
    <source>
        <dbReference type="SAM" id="MobiDB-lite"/>
    </source>
</evidence>
<gene>
    <name evidence="2" type="ORF">GEV33_008056</name>
</gene>
<keyword evidence="3" id="KW-1185">Reference proteome</keyword>
<feature type="compositionally biased region" description="Low complexity" evidence="1">
    <location>
        <begin position="426"/>
        <end position="437"/>
    </location>
</feature>
<feature type="compositionally biased region" description="Low complexity" evidence="1">
    <location>
        <begin position="140"/>
        <end position="162"/>
    </location>
</feature>
<dbReference type="EMBL" id="JABDTM020023986">
    <property type="protein sequence ID" value="KAH0814735.1"/>
    <property type="molecule type" value="Genomic_DNA"/>
</dbReference>
<feature type="compositionally biased region" description="Basic and acidic residues" evidence="1">
    <location>
        <begin position="119"/>
        <end position="139"/>
    </location>
</feature>
<feature type="compositionally biased region" description="Low complexity" evidence="1">
    <location>
        <begin position="229"/>
        <end position="238"/>
    </location>
</feature>
<evidence type="ECO:0000313" key="2">
    <source>
        <dbReference type="EMBL" id="KAH0814735.1"/>
    </source>
</evidence>
<feature type="compositionally biased region" description="Basic and acidic residues" evidence="1">
    <location>
        <begin position="11"/>
        <end position="29"/>
    </location>
</feature>
<feature type="compositionally biased region" description="Basic and acidic residues" evidence="1">
    <location>
        <begin position="309"/>
        <end position="323"/>
    </location>
</feature>
<name>A0A8J6H9S7_TENMO</name>
<accession>A0A8J6H9S7</accession>
<feature type="compositionally biased region" description="Basic and acidic residues" evidence="1">
    <location>
        <begin position="361"/>
        <end position="399"/>
    </location>
</feature>
<feature type="compositionally biased region" description="Basic and acidic residues" evidence="1">
    <location>
        <begin position="101"/>
        <end position="110"/>
    </location>
</feature>
<comment type="caution">
    <text evidence="2">The sequence shown here is derived from an EMBL/GenBank/DDBJ whole genome shotgun (WGS) entry which is preliminary data.</text>
</comment>
<proteinExistence type="predicted"/>
<feature type="compositionally biased region" description="Polar residues" evidence="1">
    <location>
        <begin position="325"/>
        <end position="335"/>
    </location>
</feature>
<feature type="compositionally biased region" description="Low complexity" evidence="1">
    <location>
        <begin position="271"/>
        <end position="291"/>
    </location>
</feature>
<evidence type="ECO:0000313" key="3">
    <source>
        <dbReference type="Proteomes" id="UP000719412"/>
    </source>
</evidence>
<dbReference type="Proteomes" id="UP000719412">
    <property type="component" value="Unassembled WGS sequence"/>
</dbReference>